<keyword evidence="3" id="KW-1185">Reference proteome</keyword>
<dbReference type="InParanoid" id="L8Y673"/>
<dbReference type="PANTHER" id="PTHR31253:SF0">
    <property type="entry name" value="BRI3-BINDING PROTEIN"/>
    <property type="match status" value="1"/>
</dbReference>
<feature type="domain" description="WW" evidence="1">
    <location>
        <begin position="171"/>
        <end position="204"/>
    </location>
</feature>
<dbReference type="InterPro" id="IPR001202">
    <property type="entry name" value="WW_dom"/>
</dbReference>
<proteinExistence type="predicted"/>
<evidence type="ECO:0000313" key="2">
    <source>
        <dbReference type="EMBL" id="ELV10539.1"/>
    </source>
</evidence>
<dbReference type="Pfam" id="PF00397">
    <property type="entry name" value="WW"/>
    <property type="match status" value="1"/>
</dbReference>
<dbReference type="PANTHER" id="PTHR31253">
    <property type="entry name" value="BRI3-BINDING PROTEIN"/>
    <property type="match status" value="1"/>
</dbReference>
<dbReference type="SUPFAM" id="SSF51045">
    <property type="entry name" value="WW domain"/>
    <property type="match status" value="2"/>
</dbReference>
<organism evidence="2 3">
    <name type="scientific">Tupaia chinensis</name>
    <name type="common">Chinese tree shrew</name>
    <name type="synonym">Tupaia belangeri chinensis</name>
    <dbReference type="NCBI Taxonomy" id="246437"/>
    <lineage>
        <taxon>Eukaryota</taxon>
        <taxon>Metazoa</taxon>
        <taxon>Chordata</taxon>
        <taxon>Craniata</taxon>
        <taxon>Vertebrata</taxon>
        <taxon>Euteleostomi</taxon>
        <taxon>Mammalia</taxon>
        <taxon>Eutheria</taxon>
        <taxon>Euarchontoglires</taxon>
        <taxon>Scandentia</taxon>
        <taxon>Tupaiidae</taxon>
        <taxon>Tupaia</taxon>
    </lineage>
</organism>
<evidence type="ECO:0000313" key="3">
    <source>
        <dbReference type="Proteomes" id="UP000011518"/>
    </source>
</evidence>
<dbReference type="AlphaFoldDB" id="L8Y673"/>
<reference evidence="3" key="2">
    <citation type="journal article" date="2013" name="Nat. Commun.">
        <title>Genome of the Chinese tree shrew.</title>
        <authorList>
            <person name="Fan Y."/>
            <person name="Huang Z.Y."/>
            <person name="Cao C.C."/>
            <person name="Chen C.S."/>
            <person name="Chen Y.X."/>
            <person name="Fan D.D."/>
            <person name="He J."/>
            <person name="Hou H.L."/>
            <person name="Hu L."/>
            <person name="Hu X.T."/>
            <person name="Jiang X.T."/>
            <person name="Lai R."/>
            <person name="Lang Y.S."/>
            <person name="Liang B."/>
            <person name="Liao S.G."/>
            <person name="Mu D."/>
            <person name="Ma Y.Y."/>
            <person name="Niu Y.Y."/>
            <person name="Sun X.Q."/>
            <person name="Xia J.Q."/>
            <person name="Xiao J."/>
            <person name="Xiong Z.Q."/>
            <person name="Xu L."/>
            <person name="Yang L."/>
            <person name="Zhang Y."/>
            <person name="Zhao W."/>
            <person name="Zhao X.D."/>
            <person name="Zheng Y.T."/>
            <person name="Zhou J.M."/>
            <person name="Zhu Y.B."/>
            <person name="Zhang G.J."/>
            <person name="Wang J."/>
            <person name="Yao Y.G."/>
        </authorList>
    </citation>
    <scope>NUCLEOTIDE SEQUENCE [LARGE SCALE GENOMIC DNA]</scope>
</reference>
<dbReference type="Gene3D" id="2.20.70.10">
    <property type="match status" value="2"/>
</dbReference>
<sequence length="245" mass="28450">MERFVLGVDLFVETLWKVWTELLDVLGLDISNLSQYFSPASVANSPANSPACALLLLDIILLTYWFLSLTLGFTCSVLHLVFGRFWVVPVLLFSRSCVYILHKHEGERRHLAASMPRMARSRQLPLHWGWEEARDYDSKVFYIDHKARRTSWIDSPRQLLKPLSFADCVGDELLWGWVAGFDAQIGVYYINHINKTTQIEDPKKQWRGKQEKLLKDYLLVAQDALRTQKELYHVKQQRLALAVDD</sequence>
<accession>L8Y673</accession>
<protein>
    <submittedName>
        <fullName evidence="2">Protein WWC2</fullName>
    </submittedName>
</protein>
<feature type="domain" description="WW" evidence="1">
    <location>
        <begin position="124"/>
        <end position="157"/>
    </location>
</feature>
<dbReference type="PROSITE" id="PS50020">
    <property type="entry name" value="WW_DOMAIN_2"/>
    <property type="match status" value="2"/>
</dbReference>
<dbReference type="InterPro" id="IPR033367">
    <property type="entry name" value="BRI3BP"/>
</dbReference>
<dbReference type="SMART" id="SM00456">
    <property type="entry name" value="WW"/>
    <property type="match status" value="2"/>
</dbReference>
<dbReference type="EMBL" id="KB367327">
    <property type="protein sequence ID" value="ELV10539.1"/>
    <property type="molecule type" value="Genomic_DNA"/>
</dbReference>
<reference evidence="3" key="1">
    <citation type="submission" date="2012-07" db="EMBL/GenBank/DDBJ databases">
        <title>Genome of the Chinese tree shrew, a rising model animal genetically related to primates.</title>
        <authorList>
            <person name="Zhang G."/>
            <person name="Fan Y."/>
            <person name="Yao Y."/>
            <person name="Huang Z."/>
        </authorList>
    </citation>
    <scope>NUCLEOTIDE SEQUENCE [LARGE SCALE GENOMIC DNA]</scope>
</reference>
<name>L8Y673_TUPCH</name>
<dbReference type="GO" id="GO:0005739">
    <property type="term" value="C:mitochondrion"/>
    <property type="evidence" value="ECO:0007669"/>
    <property type="project" value="InterPro"/>
</dbReference>
<dbReference type="Proteomes" id="UP000011518">
    <property type="component" value="Unassembled WGS sequence"/>
</dbReference>
<dbReference type="InterPro" id="IPR036020">
    <property type="entry name" value="WW_dom_sf"/>
</dbReference>
<dbReference type="Pfam" id="PF14965">
    <property type="entry name" value="BRI3BP"/>
    <property type="match status" value="1"/>
</dbReference>
<dbReference type="CDD" id="cd00201">
    <property type="entry name" value="WW"/>
    <property type="match status" value="2"/>
</dbReference>
<gene>
    <name evidence="2" type="ORF">TREES_T100006994</name>
</gene>
<evidence type="ECO:0000259" key="1">
    <source>
        <dbReference type="PROSITE" id="PS50020"/>
    </source>
</evidence>
<dbReference type="STRING" id="246437.L8Y673"/>